<name>A0A165FDC8_9APHY</name>
<dbReference type="InParanoid" id="A0A165FDC8"/>
<keyword evidence="2" id="KW-1185">Reference proteome</keyword>
<accession>A0A165FDC8</accession>
<protein>
    <submittedName>
        <fullName evidence="1">Uncharacterized protein</fullName>
    </submittedName>
</protein>
<dbReference type="AlphaFoldDB" id="A0A165FDC8"/>
<dbReference type="RefSeq" id="XP_040766537.1">
    <property type="nucleotide sequence ID" value="XM_040908462.1"/>
</dbReference>
<reference evidence="1 2" key="1">
    <citation type="journal article" date="2016" name="Mol. Biol. Evol.">
        <title>Comparative Genomics of Early-Diverging Mushroom-Forming Fungi Provides Insights into the Origins of Lignocellulose Decay Capabilities.</title>
        <authorList>
            <person name="Nagy L.G."/>
            <person name="Riley R."/>
            <person name="Tritt A."/>
            <person name="Adam C."/>
            <person name="Daum C."/>
            <person name="Floudas D."/>
            <person name="Sun H."/>
            <person name="Yadav J.S."/>
            <person name="Pangilinan J."/>
            <person name="Larsson K.H."/>
            <person name="Matsuura K."/>
            <person name="Barry K."/>
            <person name="Labutti K."/>
            <person name="Kuo R."/>
            <person name="Ohm R.A."/>
            <person name="Bhattacharya S.S."/>
            <person name="Shirouzu T."/>
            <person name="Yoshinaga Y."/>
            <person name="Martin F.M."/>
            <person name="Grigoriev I.V."/>
            <person name="Hibbett D.S."/>
        </authorList>
    </citation>
    <scope>NUCLEOTIDE SEQUENCE [LARGE SCALE GENOMIC DNA]</scope>
    <source>
        <strain evidence="1 2">93-53</strain>
    </source>
</reference>
<dbReference type="Proteomes" id="UP000076871">
    <property type="component" value="Unassembled WGS sequence"/>
</dbReference>
<evidence type="ECO:0000313" key="2">
    <source>
        <dbReference type="Proteomes" id="UP000076871"/>
    </source>
</evidence>
<dbReference type="EMBL" id="KV427614">
    <property type="protein sequence ID" value="KZT08797.1"/>
    <property type="molecule type" value="Genomic_DNA"/>
</dbReference>
<proteinExistence type="predicted"/>
<evidence type="ECO:0000313" key="1">
    <source>
        <dbReference type="EMBL" id="KZT08797.1"/>
    </source>
</evidence>
<dbReference type="GeneID" id="63825491"/>
<sequence>MPDKISMICACSSDFEASTLSIRSLQGGDANQIGANTCIAIGSVLFLTPIVMRGALAHGDVSTRL</sequence>
<organism evidence="1 2">
    <name type="scientific">Laetiporus sulphureus 93-53</name>
    <dbReference type="NCBI Taxonomy" id="1314785"/>
    <lineage>
        <taxon>Eukaryota</taxon>
        <taxon>Fungi</taxon>
        <taxon>Dikarya</taxon>
        <taxon>Basidiomycota</taxon>
        <taxon>Agaricomycotina</taxon>
        <taxon>Agaricomycetes</taxon>
        <taxon>Polyporales</taxon>
        <taxon>Laetiporus</taxon>
    </lineage>
</organism>
<gene>
    <name evidence="1" type="ORF">LAESUDRAFT_723729</name>
</gene>